<proteinExistence type="predicted"/>
<protein>
    <submittedName>
        <fullName evidence="2">Uncharacterized protein</fullName>
    </submittedName>
</protein>
<dbReference type="AlphaFoldDB" id="A0A0G0MPQ1"/>
<evidence type="ECO:0000313" key="3">
    <source>
        <dbReference type="Proteomes" id="UP000034235"/>
    </source>
</evidence>
<keyword evidence="1" id="KW-0472">Membrane</keyword>
<evidence type="ECO:0000313" key="2">
    <source>
        <dbReference type="EMBL" id="KKQ66906.1"/>
    </source>
</evidence>
<feature type="transmembrane region" description="Helical" evidence="1">
    <location>
        <begin position="9"/>
        <end position="29"/>
    </location>
</feature>
<sequence length="183" mass="21121">MFNLNLKKYFFIAFILLTLIFVLSLIIIVQNSRKQTDRSKVEIPKASKNLETLPNFESKKDLENGNIEYAYASEDPYRDDLVITSGEKIVYERTLTVKDNQALPKLDEFTEEYGTPDQELFGPEYYGAPFKTYIYLSKGVAFVANSATLEVREIHRFTPTNLEDYLAKWGQDLSTTQQPDDHP</sequence>
<accession>A0A0G0MPQ1</accession>
<keyword evidence="1" id="KW-1133">Transmembrane helix</keyword>
<dbReference type="EMBL" id="LBUP01000002">
    <property type="protein sequence ID" value="KKQ66906.1"/>
    <property type="molecule type" value="Genomic_DNA"/>
</dbReference>
<comment type="caution">
    <text evidence="2">The sequence shown here is derived from an EMBL/GenBank/DDBJ whole genome shotgun (WGS) entry which is preliminary data.</text>
</comment>
<reference evidence="2 3" key="1">
    <citation type="journal article" date="2015" name="Nature">
        <title>rRNA introns, odd ribosomes, and small enigmatic genomes across a large radiation of phyla.</title>
        <authorList>
            <person name="Brown C.T."/>
            <person name="Hug L.A."/>
            <person name="Thomas B.C."/>
            <person name="Sharon I."/>
            <person name="Castelle C.J."/>
            <person name="Singh A."/>
            <person name="Wilkins M.J."/>
            <person name="Williams K.H."/>
            <person name="Banfield J.F."/>
        </authorList>
    </citation>
    <scope>NUCLEOTIDE SEQUENCE [LARGE SCALE GENOMIC DNA]</scope>
</reference>
<organism evidence="2 3">
    <name type="scientific">Candidatus Daviesbacteria bacterium GW2011_GWA2_38_24</name>
    <dbReference type="NCBI Taxonomy" id="1618422"/>
    <lineage>
        <taxon>Bacteria</taxon>
        <taxon>Candidatus Daviesiibacteriota</taxon>
    </lineage>
</organism>
<evidence type="ECO:0000256" key="1">
    <source>
        <dbReference type="SAM" id="Phobius"/>
    </source>
</evidence>
<keyword evidence="1" id="KW-0812">Transmembrane</keyword>
<gene>
    <name evidence="2" type="ORF">US86_C0002G0023</name>
</gene>
<dbReference type="Proteomes" id="UP000034235">
    <property type="component" value="Unassembled WGS sequence"/>
</dbReference>
<name>A0A0G0MPQ1_9BACT</name>